<gene>
    <name evidence="1" type="ORF">H9661_15620</name>
</gene>
<dbReference type="Proteomes" id="UP000627781">
    <property type="component" value="Unassembled WGS sequence"/>
</dbReference>
<keyword evidence="2" id="KW-1185">Reference proteome</keyword>
<reference evidence="1 2" key="1">
    <citation type="submission" date="2020-08" db="EMBL/GenBank/DDBJ databases">
        <title>A Genomic Blueprint of the Chicken Gut Microbiome.</title>
        <authorList>
            <person name="Gilroy R."/>
            <person name="Ravi A."/>
            <person name="Getino M."/>
            <person name="Pursley I."/>
            <person name="Horton D.L."/>
            <person name="Alikhan N.-F."/>
            <person name="Baker D."/>
            <person name="Gharbi K."/>
            <person name="Hall N."/>
            <person name="Watson M."/>
            <person name="Adriaenssens E.M."/>
            <person name="Foster-Nyarko E."/>
            <person name="Jarju S."/>
            <person name="Secka A."/>
            <person name="Antonio M."/>
            <person name="Oren A."/>
            <person name="Chaudhuri R."/>
            <person name="La Ragione R.M."/>
            <person name="Hildebrand F."/>
            <person name="Pallen M.J."/>
        </authorList>
    </citation>
    <scope>NUCLEOTIDE SEQUENCE [LARGE SCALE GENOMIC DNA]</scope>
    <source>
        <strain evidence="1 2">Sa3CVN1</strain>
    </source>
</reference>
<comment type="caution">
    <text evidence="1">The sequence shown here is derived from an EMBL/GenBank/DDBJ whole genome shotgun (WGS) entry which is preliminary data.</text>
</comment>
<dbReference type="EMBL" id="JACSRA010000028">
    <property type="protein sequence ID" value="MBD7912780.1"/>
    <property type="molecule type" value="Genomic_DNA"/>
</dbReference>
<dbReference type="RefSeq" id="WP_191769657.1">
    <property type="nucleotide sequence ID" value="NZ_JACSRA010000028.1"/>
</dbReference>
<evidence type="ECO:0000313" key="2">
    <source>
        <dbReference type="Proteomes" id="UP000627781"/>
    </source>
</evidence>
<organism evidence="1 2">
    <name type="scientific">Clostridium cibarium</name>
    <dbReference type="NCBI Taxonomy" id="2762247"/>
    <lineage>
        <taxon>Bacteria</taxon>
        <taxon>Bacillati</taxon>
        <taxon>Bacillota</taxon>
        <taxon>Clostridia</taxon>
        <taxon>Eubacteriales</taxon>
        <taxon>Clostridiaceae</taxon>
        <taxon>Clostridium</taxon>
    </lineage>
</organism>
<sequence>MTVGIGILNRSGVVLSADTFEPVVGIQSLKFVSISKIFPLSKYNPVGIMLDGSVRFMDTIPWESIIEVYRSQIGDKSFDKLQEYAENFIEFIPNDNRFYSWSAEMGFLKEVLRYCLSKIQDRVQLIEGNEKAISDEIDNQIASLSKKIFSNSFDDNFIKLFLEKHTNDLKEYIKNSTDHIINPVISAIDERTQKNLITMCAYVISKTDYMIRNIYNGSIVISGYGDKEIFPSLYRYNIVCAIDGKLIYELIESYSIGSDDENELLKKIIPFGEKDLINTYINGINPNLEYKILDEAKKIFDKFLKEIQNKYNNNNALQEFIVKEKDEIDKICMLIIEDLKKNIKDLQQKMLVDPLLSMIDFIRKEDMISLADALVNLTAIGVKFSSYEQAEVGPIDIALITKGDGFVFMTKK</sequence>
<evidence type="ECO:0000313" key="1">
    <source>
        <dbReference type="EMBL" id="MBD7912780.1"/>
    </source>
</evidence>
<proteinExistence type="predicted"/>
<accession>A0ABR8PX85</accession>
<protein>
    <submittedName>
        <fullName evidence="1">Uncharacterized protein</fullName>
    </submittedName>
</protein>
<name>A0ABR8PX85_9CLOT</name>